<dbReference type="Pfam" id="PF00578">
    <property type="entry name" value="AhpC-TSA"/>
    <property type="match status" value="1"/>
</dbReference>
<keyword evidence="1" id="KW-0676">Redox-active center</keyword>
<keyword evidence="5" id="KW-1185">Reference proteome</keyword>
<feature type="chain" id="PRO_5021924315" evidence="2">
    <location>
        <begin position="18"/>
        <end position="237"/>
    </location>
</feature>
<dbReference type="PROSITE" id="PS51352">
    <property type="entry name" value="THIOREDOXIN_2"/>
    <property type="match status" value="1"/>
</dbReference>
<dbReference type="InterPro" id="IPR000866">
    <property type="entry name" value="AhpC/TSA"/>
</dbReference>
<dbReference type="GO" id="GO:0016209">
    <property type="term" value="F:antioxidant activity"/>
    <property type="evidence" value="ECO:0007669"/>
    <property type="project" value="InterPro"/>
</dbReference>
<dbReference type="PANTHER" id="PTHR42852">
    <property type="entry name" value="THIOL:DISULFIDE INTERCHANGE PROTEIN DSBE"/>
    <property type="match status" value="1"/>
</dbReference>
<name>A0A521BC86_9SPHI</name>
<dbReference type="InterPro" id="IPR036249">
    <property type="entry name" value="Thioredoxin-like_sf"/>
</dbReference>
<organism evidence="4 5">
    <name type="scientific">Solitalea koreensis</name>
    <dbReference type="NCBI Taxonomy" id="543615"/>
    <lineage>
        <taxon>Bacteria</taxon>
        <taxon>Pseudomonadati</taxon>
        <taxon>Bacteroidota</taxon>
        <taxon>Sphingobacteriia</taxon>
        <taxon>Sphingobacteriales</taxon>
        <taxon>Sphingobacteriaceae</taxon>
        <taxon>Solitalea</taxon>
    </lineage>
</organism>
<evidence type="ECO:0000259" key="3">
    <source>
        <dbReference type="PROSITE" id="PS51352"/>
    </source>
</evidence>
<dbReference type="PANTHER" id="PTHR42852:SF17">
    <property type="entry name" value="THIOREDOXIN-LIKE PROTEIN HI_1115"/>
    <property type="match status" value="1"/>
</dbReference>
<evidence type="ECO:0000313" key="5">
    <source>
        <dbReference type="Proteomes" id="UP000315971"/>
    </source>
</evidence>
<dbReference type="InterPro" id="IPR013766">
    <property type="entry name" value="Thioredoxin_domain"/>
</dbReference>
<feature type="signal peptide" evidence="2">
    <location>
        <begin position="1"/>
        <end position="17"/>
    </location>
</feature>
<dbReference type="PROSITE" id="PS00194">
    <property type="entry name" value="THIOREDOXIN_1"/>
    <property type="match status" value="1"/>
</dbReference>
<dbReference type="CDD" id="cd02966">
    <property type="entry name" value="TlpA_like_family"/>
    <property type="match status" value="1"/>
</dbReference>
<evidence type="ECO:0000256" key="1">
    <source>
        <dbReference type="ARBA" id="ARBA00023284"/>
    </source>
</evidence>
<dbReference type="GO" id="GO:0016491">
    <property type="term" value="F:oxidoreductase activity"/>
    <property type="evidence" value="ECO:0007669"/>
    <property type="project" value="InterPro"/>
</dbReference>
<keyword evidence="2" id="KW-0732">Signal</keyword>
<sequence>MRKLLLFVCLIPLLSCAQPNKKTEMTYKNANGKSISYDEMSYLLLTGDYKMQQLKNAEGDYNEIRLLKTTPSEKETALFALATPNLFFEKGKEVPNEEFTTLDGKTLRFEQLKGKVVVVNFWFTTCAPCLKEIPELNELVEKYKANDQVVFLAFSTDKKDVLERFLNTKKFNYQQIPDVGKMLDNYEISYFPSNLIITSEGKSYFFTSGYIPTIKSILDYMIETNLKSSVGKPQSIH</sequence>
<dbReference type="EMBL" id="FXSZ01000002">
    <property type="protein sequence ID" value="SMO44687.1"/>
    <property type="molecule type" value="Genomic_DNA"/>
</dbReference>
<evidence type="ECO:0000256" key="2">
    <source>
        <dbReference type="SAM" id="SignalP"/>
    </source>
</evidence>
<feature type="domain" description="Thioredoxin" evidence="3">
    <location>
        <begin position="88"/>
        <end position="227"/>
    </location>
</feature>
<accession>A0A521BC86</accession>
<gene>
    <name evidence="4" type="ORF">SAMN06265350_10284</name>
</gene>
<protein>
    <submittedName>
        <fullName evidence="4">AhpC/TSA family protein</fullName>
    </submittedName>
</protein>
<proteinExistence type="predicted"/>
<dbReference type="AlphaFoldDB" id="A0A521BC86"/>
<reference evidence="4 5" key="1">
    <citation type="submission" date="2017-05" db="EMBL/GenBank/DDBJ databases">
        <authorList>
            <person name="Varghese N."/>
            <person name="Submissions S."/>
        </authorList>
    </citation>
    <scope>NUCLEOTIDE SEQUENCE [LARGE SCALE GENOMIC DNA]</scope>
    <source>
        <strain evidence="4 5">DSM 21342</strain>
    </source>
</reference>
<dbReference type="InterPro" id="IPR050553">
    <property type="entry name" value="Thioredoxin_ResA/DsbE_sf"/>
</dbReference>
<dbReference type="SUPFAM" id="SSF52833">
    <property type="entry name" value="Thioredoxin-like"/>
    <property type="match status" value="1"/>
</dbReference>
<dbReference type="RefSeq" id="WP_246085414.1">
    <property type="nucleotide sequence ID" value="NZ_FXSZ01000002.1"/>
</dbReference>
<evidence type="ECO:0000313" key="4">
    <source>
        <dbReference type="EMBL" id="SMO44687.1"/>
    </source>
</evidence>
<dbReference type="Proteomes" id="UP000315971">
    <property type="component" value="Unassembled WGS sequence"/>
</dbReference>
<dbReference type="InterPro" id="IPR017937">
    <property type="entry name" value="Thioredoxin_CS"/>
</dbReference>
<dbReference type="Gene3D" id="3.40.30.10">
    <property type="entry name" value="Glutaredoxin"/>
    <property type="match status" value="1"/>
</dbReference>